<organism evidence="1 2">
    <name type="scientific">Hexamita inflata</name>
    <dbReference type="NCBI Taxonomy" id="28002"/>
    <lineage>
        <taxon>Eukaryota</taxon>
        <taxon>Metamonada</taxon>
        <taxon>Diplomonadida</taxon>
        <taxon>Hexamitidae</taxon>
        <taxon>Hexamitinae</taxon>
        <taxon>Hexamita</taxon>
    </lineage>
</organism>
<dbReference type="Proteomes" id="UP001642409">
    <property type="component" value="Unassembled WGS sequence"/>
</dbReference>
<reference evidence="1 2" key="1">
    <citation type="submission" date="2024-07" db="EMBL/GenBank/DDBJ databases">
        <authorList>
            <person name="Akdeniz Z."/>
        </authorList>
    </citation>
    <scope>NUCLEOTIDE SEQUENCE [LARGE SCALE GENOMIC DNA]</scope>
</reference>
<evidence type="ECO:0000313" key="2">
    <source>
        <dbReference type="Proteomes" id="UP001642409"/>
    </source>
</evidence>
<evidence type="ECO:0000313" key="1">
    <source>
        <dbReference type="EMBL" id="CAL6018453.1"/>
    </source>
</evidence>
<comment type="caution">
    <text evidence="1">The sequence shown here is derived from an EMBL/GenBank/DDBJ whole genome shotgun (WGS) entry which is preliminary data.</text>
</comment>
<name>A0ABP1IL78_9EUKA</name>
<gene>
    <name evidence="1" type="ORF">HINF_LOCUS26478</name>
</gene>
<keyword evidence="2" id="KW-1185">Reference proteome</keyword>
<sequence length="158" mass="18064">MFPTLRNNQDNHFVVHPTRTCNKQHCRSACSTKAVQCVCSGNRSLSKLHHIQLQFETVTLVLNRTEDLSACATHGCNFIPAKLQTVASTQSVRRRHDWFRTLEHINFSRPKHNFRNNIAHQAHLQVTLVDSFHQVFCQTKLQTSQLSASTNARFISPS</sequence>
<accession>A0ABP1IL78</accession>
<proteinExistence type="predicted"/>
<protein>
    <submittedName>
        <fullName evidence="1">Hypothetical_protein</fullName>
    </submittedName>
</protein>
<dbReference type="EMBL" id="CAXDID020000080">
    <property type="protein sequence ID" value="CAL6018453.1"/>
    <property type="molecule type" value="Genomic_DNA"/>
</dbReference>